<accession>A0A419W8K6</accession>
<evidence type="ECO:0000313" key="1">
    <source>
        <dbReference type="EMBL" id="RKD91813.1"/>
    </source>
</evidence>
<dbReference type="GO" id="GO:0005829">
    <property type="term" value="C:cytosol"/>
    <property type="evidence" value="ECO:0007669"/>
    <property type="project" value="TreeGrafter"/>
</dbReference>
<name>A0A419W8K6_9BACT</name>
<gene>
    <name evidence="1" type="ORF">BC643_2179</name>
</gene>
<protein>
    <submittedName>
        <fullName evidence="1">YhcH/YjgK/YiaL family protein</fullName>
    </submittedName>
</protein>
<dbReference type="Pfam" id="PF04074">
    <property type="entry name" value="DUF386"/>
    <property type="match status" value="1"/>
</dbReference>
<proteinExistence type="predicted"/>
<dbReference type="PANTHER" id="PTHR34986:SF1">
    <property type="entry name" value="PROTEIN YIAL"/>
    <property type="match status" value="1"/>
</dbReference>
<sequence>MPKMSTTKEWFAGKEWAQGVSLELHDSVDVNEFYKQYQAKPELWKAVFEFMKQDLGALEIGKYPLVEGEVTAIVSEYNTKEPENAKWEAHRKFIDLQYVISGEEKMGVMPIADAANAGEYNAEKDVIFYGENDGPLHLATPETYFLFFTGDLHRPCIKVDESSPVKKLVVKIATV</sequence>
<dbReference type="Gene3D" id="2.60.120.370">
    <property type="entry name" value="YhcH/YjgK/YiaL"/>
    <property type="match status" value="1"/>
</dbReference>
<dbReference type="AlphaFoldDB" id="A0A419W8K6"/>
<dbReference type="InterPro" id="IPR004375">
    <property type="entry name" value="NanQ/TabA/YiaL"/>
</dbReference>
<dbReference type="PANTHER" id="PTHR34986">
    <property type="entry name" value="EVOLVED BETA-GALACTOSIDASE SUBUNIT BETA"/>
    <property type="match status" value="1"/>
</dbReference>
<dbReference type="NCBIfam" id="TIGR00022">
    <property type="entry name" value="YhcH/YjgK/YiaL family protein"/>
    <property type="match status" value="1"/>
</dbReference>
<dbReference type="SUPFAM" id="SSF51197">
    <property type="entry name" value="Clavaminate synthase-like"/>
    <property type="match status" value="1"/>
</dbReference>
<keyword evidence="2" id="KW-1185">Reference proteome</keyword>
<dbReference type="InterPro" id="IPR037012">
    <property type="entry name" value="NanQ/TabA/YiaL_sf"/>
</dbReference>
<reference evidence="1 2" key="1">
    <citation type="submission" date="2018-09" db="EMBL/GenBank/DDBJ databases">
        <title>Genomic Encyclopedia of Archaeal and Bacterial Type Strains, Phase II (KMG-II): from individual species to whole genera.</title>
        <authorList>
            <person name="Goeker M."/>
        </authorList>
    </citation>
    <scope>NUCLEOTIDE SEQUENCE [LARGE SCALE GENOMIC DNA]</scope>
    <source>
        <strain evidence="1 2">DSM 27148</strain>
    </source>
</reference>
<dbReference type="EMBL" id="RAPN01000001">
    <property type="protein sequence ID" value="RKD91813.1"/>
    <property type="molecule type" value="Genomic_DNA"/>
</dbReference>
<organism evidence="1 2">
    <name type="scientific">Mangrovibacterium diazotrophicum</name>
    <dbReference type="NCBI Taxonomy" id="1261403"/>
    <lineage>
        <taxon>Bacteria</taxon>
        <taxon>Pseudomonadati</taxon>
        <taxon>Bacteroidota</taxon>
        <taxon>Bacteroidia</taxon>
        <taxon>Marinilabiliales</taxon>
        <taxon>Prolixibacteraceae</taxon>
        <taxon>Mangrovibacterium</taxon>
    </lineage>
</organism>
<evidence type="ECO:0000313" key="2">
    <source>
        <dbReference type="Proteomes" id="UP000283387"/>
    </source>
</evidence>
<dbReference type="OrthoDB" id="9792756at2"/>
<comment type="caution">
    <text evidence="1">The sequence shown here is derived from an EMBL/GenBank/DDBJ whole genome shotgun (WGS) entry which is preliminary data.</text>
</comment>
<dbReference type="Proteomes" id="UP000283387">
    <property type="component" value="Unassembled WGS sequence"/>
</dbReference>